<keyword evidence="3" id="KW-0255">Endonuclease</keyword>
<dbReference type="GO" id="GO:0006304">
    <property type="term" value="P:DNA modification"/>
    <property type="evidence" value="ECO:0007669"/>
    <property type="project" value="InterPro"/>
</dbReference>
<reference evidence="8 9" key="1">
    <citation type="submission" date="2014-02" db="EMBL/GenBank/DDBJ databases">
        <title>The small core and large imbalanced accessory genome model reveals a collaborative survival strategy of Sorangium cellulosum strains in nature.</title>
        <authorList>
            <person name="Han K."/>
            <person name="Peng R."/>
            <person name="Blom J."/>
            <person name="Li Y.-Z."/>
        </authorList>
    </citation>
    <scope>NUCLEOTIDE SEQUENCE [LARGE SCALE GENOMIC DNA]</scope>
    <source>
        <strain evidence="8 9">So0008-312</strain>
    </source>
</reference>
<dbReference type="GO" id="GO:0016787">
    <property type="term" value="F:hydrolase activity"/>
    <property type="evidence" value="ECO:0007669"/>
    <property type="project" value="UniProtKB-KW"/>
</dbReference>
<dbReference type="Pfam" id="PF02976">
    <property type="entry name" value="MutH"/>
    <property type="match status" value="1"/>
</dbReference>
<sequence length="228" mass="24162">MLIPALEPPRDEADLRCRAAALTGMTLSELARALQRAVPRGGVRTKGAAGALVERALGATAGSTSRPDFPHLGIELKTIPVDAAGAPQESTFVCSISLSDADRAEWETSRARAKLAHVLWIPIIAAPGQPSEERRLGAPRLWRPTEAQEGVLRADFEDLMGLIGIGAIEALTARAGRWLQVRPKAATGRSRTLAFGRDGEIIAALPRGFYLRSSFTGAILGDPAAMPA</sequence>
<dbReference type="SUPFAM" id="SSF52980">
    <property type="entry name" value="Restriction endonuclease-like"/>
    <property type="match status" value="1"/>
</dbReference>
<evidence type="ECO:0000256" key="2">
    <source>
        <dbReference type="ARBA" id="ARBA00022722"/>
    </source>
</evidence>
<dbReference type="GO" id="GO:0006281">
    <property type="term" value="P:DNA repair"/>
    <property type="evidence" value="ECO:0007669"/>
    <property type="project" value="UniProtKB-KW"/>
</dbReference>
<keyword evidence="6" id="KW-0234">DNA repair</keyword>
<protein>
    <submittedName>
        <fullName evidence="8">DNA mismatch repair protein MutH</fullName>
    </submittedName>
</protein>
<dbReference type="EMBL" id="JEMA01000172">
    <property type="protein sequence ID" value="KYF73707.1"/>
    <property type="molecule type" value="Genomic_DNA"/>
</dbReference>
<gene>
    <name evidence="8" type="ORF">BE15_18695</name>
</gene>
<dbReference type="InterPro" id="IPR004230">
    <property type="entry name" value="DNA_mismatch_repair_MutH"/>
</dbReference>
<dbReference type="GO" id="GO:0004519">
    <property type="term" value="F:endonuclease activity"/>
    <property type="evidence" value="ECO:0007669"/>
    <property type="project" value="UniProtKB-KW"/>
</dbReference>
<organism evidence="8 9">
    <name type="scientific">Sorangium cellulosum</name>
    <name type="common">Polyangium cellulosum</name>
    <dbReference type="NCBI Taxonomy" id="56"/>
    <lineage>
        <taxon>Bacteria</taxon>
        <taxon>Pseudomonadati</taxon>
        <taxon>Myxococcota</taxon>
        <taxon>Polyangia</taxon>
        <taxon>Polyangiales</taxon>
        <taxon>Polyangiaceae</taxon>
        <taxon>Sorangium</taxon>
    </lineage>
</organism>
<evidence type="ECO:0000256" key="6">
    <source>
        <dbReference type="ARBA" id="ARBA00023204"/>
    </source>
</evidence>
<dbReference type="CDD" id="cd00583">
    <property type="entry name" value="MutH-like"/>
    <property type="match status" value="1"/>
</dbReference>
<dbReference type="SMART" id="SM00927">
    <property type="entry name" value="MutH"/>
    <property type="match status" value="1"/>
</dbReference>
<keyword evidence="4" id="KW-0227">DNA damage</keyword>
<evidence type="ECO:0000256" key="1">
    <source>
        <dbReference type="ARBA" id="ARBA00022490"/>
    </source>
</evidence>
<proteinExistence type="inferred from homology"/>
<keyword evidence="1" id="KW-0963">Cytoplasm</keyword>
<name>A0A150R0E1_SORCE</name>
<dbReference type="InterPro" id="IPR011335">
    <property type="entry name" value="Restrct_endonuc-II-like"/>
</dbReference>
<dbReference type="GO" id="GO:0003677">
    <property type="term" value="F:DNA binding"/>
    <property type="evidence" value="ECO:0007669"/>
    <property type="project" value="InterPro"/>
</dbReference>
<dbReference type="NCBIfam" id="NF003458">
    <property type="entry name" value="PRK05070.1"/>
    <property type="match status" value="1"/>
</dbReference>
<evidence type="ECO:0000256" key="3">
    <source>
        <dbReference type="ARBA" id="ARBA00022759"/>
    </source>
</evidence>
<evidence type="ECO:0000256" key="4">
    <source>
        <dbReference type="ARBA" id="ARBA00022763"/>
    </source>
</evidence>
<comment type="caution">
    <text evidence="8">The sequence shown here is derived from an EMBL/GenBank/DDBJ whole genome shotgun (WGS) entry which is preliminary data.</text>
</comment>
<dbReference type="AlphaFoldDB" id="A0A150R0E1"/>
<dbReference type="Proteomes" id="UP000075260">
    <property type="component" value="Unassembled WGS sequence"/>
</dbReference>
<keyword evidence="2" id="KW-0540">Nuclease</keyword>
<evidence type="ECO:0000259" key="7">
    <source>
        <dbReference type="SMART" id="SM00927"/>
    </source>
</evidence>
<dbReference type="Gene3D" id="3.40.600.10">
    <property type="entry name" value="DNA mismatch repair MutH/Restriction endonuclease, type II"/>
    <property type="match status" value="1"/>
</dbReference>
<dbReference type="InterPro" id="IPR037057">
    <property type="entry name" value="DNA_rep_MutH/T2_RE_sf"/>
</dbReference>
<evidence type="ECO:0000313" key="9">
    <source>
        <dbReference type="Proteomes" id="UP000075260"/>
    </source>
</evidence>
<keyword evidence="5" id="KW-0378">Hydrolase</keyword>
<accession>A0A150R0E1</accession>
<feature type="domain" description="DNA mismatch repair MutH/Type II restriction enzyme Sau3AI" evidence="7">
    <location>
        <begin position="57"/>
        <end position="155"/>
    </location>
</feature>
<evidence type="ECO:0000313" key="8">
    <source>
        <dbReference type="EMBL" id="KYF73707.1"/>
    </source>
</evidence>
<dbReference type="HAMAP" id="MF_00759">
    <property type="entry name" value="MutH"/>
    <property type="match status" value="1"/>
</dbReference>
<evidence type="ECO:0000256" key="5">
    <source>
        <dbReference type="ARBA" id="ARBA00022801"/>
    </source>
</evidence>
<dbReference type="InterPro" id="IPR011337">
    <property type="entry name" value="DNA_rep_MutH/RE_typeII_Sau3AI"/>
</dbReference>